<evidence type="ECO:0000313" key="11">
    <source>
        <dbReference type="Proteomes" id="UP000199227"/>
    </source>
</evidence>
<protein>
    <submittedName>
        <fullName evidence="10">Cation diffusion facilitator family transporter</fullName>
    </submittedName>
</protein>
<evidence type="ECO:0000256" key="5">
    <source>
        <dbReference type="ARBA" id="ARBA00022989"/>
    </source>
</evidence>
<dbReference type="Pfam" id="PF01545">
    <property type="entry name" value="Cation_efflux"/>
    <property type="match status" value="1"/>
</dbReference>
<dbReference type="InterPro" id="IPR027470">
    <property type="entry name" value="Cation_efflux_CTD"/>
</dbReference>
<dbReference type="AlphaFoldDB" id="A0A1I5TYY7"/>
<evidence type="ECO:0000256" key="4">
    <source>
        <dbReference type="ARBA" id="ARBA00022692"/>
    </source>
</evidence>
<dbReference type="GO" id="GO:0015341">
    <property type="term" value="F:zinc efflux antiporter activity"/>
    <property type="evidence" value="ECO:0007669"/>
    <property type="project" value="TreeGrafter"/>
</dbReference>
<feature type="domain" description="Cation efflux protein cytoplasmic" evidence="9">
    <location>
        <begin position="206"/>
        <end position="285"/>
    </location>
</feature>
<feature type="transmembrane region" description="Helical" evidence="7">
    <location>
        <begin position="75"/>
        <end position="97"/>
    </location>
</feature>
<evidence type="ECO:0000259" key="9">
    <source>
        <dbReference type="Pfam" id="PF16916"/>
    </source>
</evidence>
<evidence type="ECO:0000256" key="3">
    <source>
        <dbReference type="ARBA" id="ARBA00022448"/>
    </source>
</evidence>
<dbReference type="Proteomes" id="UP000199227">
    <property type="component" value="Unassembled WGS sequence"/>
</dbReference>
<comment type="subcellular location">
    <subcellularLocation>
        <location evidence="1">Membrane</location>
        <topology evidence="1">Multi-pass membrane protein</topology>
    </subcellularLocation>
</comment>
<evidence type="ECO:0000256" key="7">
    <source>
        <dbReference type="SAM" id="Phobius"/>
    </source>
</evidence>
<dbReference type="NCBIfam" id="TIGR01297">
    <property type="entry name" value="CDF"/>
    <property type="match status" value="1"/>
</dbReference>
<dbReference type="STRING" id="223786.SAMN05216234_1516"/>
<gene>
    <name evidence="10" type="ORF">SAMN05216234_1516</name>
</gene>
<dbReference type="InterPro" id="IPR027469">
    <property type="entry name" value="Cation_efflux_TMD_sf"/>
</dbReference>
<dbReference type="GO" id="GO:0015093">
    <property type="term" value="F:ferrous iron transmembrane transporter activity"/>
    <property type="evidence" value="ECO:0007669"/>
    <property type="project" value="TreeGrafter"/>
</dbReference>
<dbReference type="PANTHER" id="PTHR43840">
    <property type="entry name" value="MITOCHONDRIAL METAL TRANSPORTER 1-RELATED"/>
    <property type="match status" value="1"/>
</dbReference>
<dbReference type="Pfam" id="PF16916">
    <property type="entry name" value="ZT_dimer"/>
    <property type="match status" value="1"/>
</dbReference>
<comment type="similarity">
    <text evidence="2">Belongs to the cation diffusion facilitator (CDF) transporter (TC 2.A.4) family.</text>
</comment>
<dbReference type="InterPro" id="IPR050291">
    <property type="entry name" value="CDF_Transporter"/>
</dbReference>
<keyword evidence="4 7" id="KW-0812">Transmembrane</keyword>
<dbReference type="GO" id="GO:0006882">
    <property type="term" value="P:intracellular zinc ion homeostasis"/>
    <property type="evidence" value="ECO:0007669"/>
    <property type="project" value="TreeGrafter"/>
</dbReference>
<dbReference type="PANTHER" id="PTHR43840:SF15">
    <property type="entry name" value="MITOCHONDRIAL METAL TRANSPORTER 1-RELATED"/>
    <property type="match status" value="1"/>
</dbReference>
<feature type="transmembrane region" description="Helical" evidence="7">
    <location>
        <begin position="12"/>
        <end position="39"/>
    </location>
</feature>
<sequence>MTLQKRATIISSSVAVTLVVIKLIVGIISGSVAVLASAIDSGLDLAVSLFNLFAVSNAEKPADETFNYGRGKIEAIAAVVEGLVITLSGFFIFYEAIQKMLHQEPVTHLSASIVVMVISLVMTGALVLFLNHVANITQNMVIKSDALHYKTDLLSNGSILVSLVVIYFTDFYLIDAILGILIAIYIVYSAFELIQDGILVLLDASLDEDIVEKIKEVIENEPGVNDYHWLRTRKAGNDYFVDVHLVFTPEMSLLEAHRIADNVEAKIKTINPKADWLINIHLDPYDDSEVNVEESQKFANIEA</sequence>
<organism evidence="10 11">
    <name type="scientific">Hydrogenimonas thermophila</name>
    <dbReference type="NCBI Taxonomy" id="223786"/>
    <lineage>
        <taxon>Bacteria</taxon>
        <taxon>Pseudomonadati</taxon>
        <taxon>Campylobacterota</taxon>
        <taxon>Epsilonproteobacteria</taxon>
        <taxon>Campylobacterales</taxon>
        <taxon>Hydrogenimonadaceae</taxon>
        <taxon>Hydrogenimonas</taxon>
    </lineage>
</organism>
<feature type="domain" description="Cation efflux protein transmembrane" evidence="8">
    <location>
        <begin position="9"/>
        <end position="202"/>
    </location>
</feature>
<evidence type="ECO:0000256" key="1">
    <source>
        <dbReference type="ARBA" id="ARBA00004141"/>
    </source>
</evidence>
<keyword evidence="11" id="KW-1185">Reference proteome</keyword>
<keyword evidence="3" id="KW-0813">Transport</keyword>
<dbReference type="InterPro" id="IPR036837">
    <property type="entry name" value="Cation_efflux_CTD_sf"/>
</dbReference>
<dbReference type="Gene3D" id="3.30.70.1350">
    <property type="entry name" value="Cation efflux protein, cytoplasmic domain"/>
    <property type="match status" value="1"/>
</dbReference>
<evidence type="ECO:0000256" key="2">
    <source>
        <dbReference type="ARBA" id="ARBA00008114"/>
    </source>
</evidence>
<evidence type="ECO:0000256" key="6">
    <source>
        <dbReference type="ARBA" id="ARBA00023136"/>
    </source>
</evidence>
<evidence type="ECO:0000313" key="10">
    <source>
        <dbReference type="EMBL" id="SFP88253.1"/>
    </source>
</evidence>
<dbReference type="OrthoDB" id="9806522at2"/>
<dbReference type="EMBL" id="FOXB01000051">
    <property type="protein sequence ID" value="SFP88253.1"/>
    <property type="molecule type" value="Genomic_DNA"/>
</dbReference>
<dbReference type="SUPFAM" id="SSF160240">
    <property type="entry name" value="Cation efflux protein cytoplasmic domain-like"/>
    <property type="match status" value="1"/>
</dbReference>
<evidence type="ECO:0000259" key="8">
    <source>
        <dbReference type="Pfam" id="PF01545"/>
    </source>
</evidence>
<feature type="transmembrane region" description="Helical" evidence="7">
    <location>
        <begin position="159"/>
        <end position="188"/>
    </location>
</feature>
<dbReference type="InterPro" id="IPR058533">
    <property type="entry name" value="Cation_efflux_TM"/>
</dbReference>
<keyword evidence="5 7" id="KW-1133">Transmembrane helix</keyword>
<keyword evidence="6 7" id="KW-0472">Membrane</keyword>
<proteinExistence type="inferred from homology"/>
<dbReference type="GO" id="GO:0015086">
    <property type="term" value="F:cadmium ion transmembrane transporter activity"/>
    <property type="evidence" value="ECO:0007669"/>
    <property type="project" value="TreeGrafter"/>
</dbReference>
<accession>A0A1I5TYY7</accession>
<dbReference type="InterPro" id="IPR002524">
    <property type="entry name" value="Cation_efflux"/>
</dbReference>
<dbReference type="RefSeq" id="WP_092913980.1">
    <property type="nucleotide sequence ID" value="NZ_FOXB01000051.1"/>
</dbReference>
<reference evidence="10 11" key="1">
    <citation type="submission" date="2016-10" db="EMBL/GenBank/DDBJ databases">
        <authorList>
            <person name="de Groot N.N."/>
        </authorList>
    </citation>
    <scope>NUCLEOTIDE SEQUENCE [LARGE SCALE GENOMIC DNA]</scope>
    <source>
        <strain evidence="10 11">EP1-55-1</strain>
    </source>
</reference>
<dbReference type="Gene3D" id="1.20.1510.10">
    <property type="entry name" value="Cation efflux protein transmembrane domain"/>
    <property type="match status" value="1"/>
</dbReference>
<dbReference type="SUPFAM" id="SSF161111">
    <property type="entry name" value="Cation efflux protein transmembrane domain-like"/>
    <property type="match status" value="1"/>
</dbReference>
<name>A0A1I5TYY7_9BACT</name>
<dbReference type="GO" id="GO:0005886">
    <property type="term" value="C:plasma membrane"/>
    <property type="evidence" value="ECO:0007669"/>
    <property type="project" value="TreeGrafter"/>
</dbReference>
<feature type="transmembrane region" description="Helical" evidence="7">
    <location>
        <begin position="109"/>
        <end position="130"/>
    </location>
</feature>